<dbReference type="EMBL" id="JAPFFI010000006">
    <property type="protein sequence ID" value="KAJ6391327.1"/>
    <property type="molecule type" value="Genomic_DNA"/>
</dbReference>
<feature type="transmembrane region" description="Helical" evidence="1">
    <location>
        <begin position="6"/>
        <end position="29"/>
    </location>
</feature>
<keyword evidence="3" id="KW-1185">Reference proteome</keyword>
<protein>
    <submittedName>
        <fullName evidence="2">Uncharacterized protein</fullName>
    </submittedName>
</protein>
<proteinExistence type="predicted"/>
<keyword evidence="1" id="KW-0812">Transmembrane</keyword>
<reference evidence="2" key="2">
    <citation type="journal article" date="2023" name="Int. J. Mol. Sci.">
        <title>De Novo Assembly and Annotation of 11 Diverse Shrub Willow (Salix) Genomes Reveals Novel Gene Organization in Sex-Linked Regions.</title>
        <authorList>
            <person name="Hyden B."/>
            <person name="Feng K."/>
            <person name="Yates T.B."/>
            <person name="Jawdy S."/>
            <person name="Cereghino C."/>
            <person name="Smart L.B."/>
            <person name="Muchero W."/>
        </authorList>
    </citation>
    <scope>NUCLEOTIDE SEQUENCE</scope>
    <source>
        <tissue evidence="2">Shoot tip</tissue>
    </source>
</reference>
<name>A0ABQ9BVY2_9ROSI</name>
<comment type="caution">
    <text evidence="2">The sequence shown here is derived from an EMBL/GenBank/DDBJ whole genome shotgun (WGS) entry which is preliminary data.</text>
</comment>
<accession>A0ABQ9BVY2</accession>
<reference evidence="2" key="1">
    <citation type="submission" date="2022-10" db="EMBL/GenBank/DDBJ databases">
        <authorList>
            <person name="Hyden B.L."/>
            <person name="Feng K."/>
            <person name="Yates T."/>
            <person name="Jawdy S."/>
            <person name="Smart L.B."/>
            <person name="Muchero W."/>
        </authorList>
    </citation>
    <scope>NUCLEOTIDE SEQUENCE</scope>
    <source>
        <tissue evidence="2">Shoot tip</tissue>
    </source>
</reference>
<dbReference type="Proteomes" id="UP001141253">
    <property type="component" value="Chromosome 2"/>
</dbReference>
<keyword evidence="1" id="KW-1133">Transmembrane helix</keyword>
<evidence type="ECO:0000256" key="1">
    <source>
        <dbReference type="SAM" id="Phobius"/>
    </source>
</evidence>
<keyword evidence="1" id="KW-0472">Membrane</keyword>
<evidence type="ECO:0000313" key="3">
    <source>
        <dbReference type="Proteomes" id="UP001141253"/>
    </source>
</evidence>
<evidence type="ECO:0000313" key="2">
    <source>
        <dbReference type="EMBL" id="KAJ6391327.1"/>
    </source>
</evidence>
<sequence length="54" mass="6104">MKALGWWLMLVGSLRLASVWFGFVDIWALRLAVFSKATTSQRPALSSQQFWMGG</sequence>
<gene>
    <name evidence="2" type="ORF">OIU77_025330</name>
</gene>
<organism evidence="2 3">
    <name type="scientific">Salix suchowensis</name>
    <dbReference type="NCBI Taxonomy" id="1278906"/>
    <lineage>
        <taxon>Eukaryota</taxon>
        <taxon>Viridiplantae</taxon>
        <taxon>Streptophyta</taxon>
        <taxon>Embryophyta</taxon>
        <taxon>Tracheophyta</taxon>
        <taxon>Spermatophyta</taxon>
        <taxon>Magnoliopsida</taxon>
        <taxon>eudicotyledons</taxon>
        <taxon>Gunneridae</taxon>
        <taxon>Pentapetalae</taxon>
        <taxon>rosids</taxon>
        <taxon>fabids</taxon>
        <taxon>Malpighiales</taxon>
        <taxon>Salicaceae</taxon>
        <taxon>Saliceae</taxon>
        <taxon>Salix</taxon>
    </lineage>
</organism>